<evidence type="ECO:0000256" key="2">
    <source>
        <dbReference type="SAM" id="Phobius"/>
    </source>
</evidence>
<keyword evidence="4" id="KW-1185">Reference proteome</keyword>
<dbReference type="GeneID" id="301684984"/>
<comment type="caution">
    <text evidence="3">The sequence shown here is derived from an EMBL/GenBank/DDBJ whole genome shotgun (WGS) entry which is preliminary data.</text>
</comment>
<dbReference type="PANTHER" id="PTHR33825">
    <property type="entry name" value="CHITINASE-LIKE PROTEIN"/>
    <property type="match status" value="1"/>
</dbReference>
<sequence length="167" mass="18011">MLDPIFWVGLSLLLVAVSLTALLIAALPAILALGRAARSVEKLADTLSREFPPTLEAIRLTGMEISDLTDDVAEGVQSANQVVKQVDRSISSAKQQAKQLKIGTGSLVAGIRVGWGTFTGKGRPSHKPSLPPERSSQRLPSDRDRLQLGGNSPSYEDYNSETRQPYD</sequence>
<feature type="transmembrane region" description="Helical" evidence="2">
    <location>
        <begin position="6"/>
        <end position="33"/>
    </location>
</feature>
<dbReference type="PANTHER" id="PTHR33825:SF5">
    <property type="entry name" value="TRANSMEMBRANE PROTEIN"/>
    <property type="match status" value="1"/>
</dbReference>
<evidence type="ECO:0008006" key="5">
    <source>
        <dbReference type="Google" id="ProtNLM"/>
    </source>
</evidence>
<gene>
    <name evidence="3" type="ORF">NIES46_42150</name>
</gene>
<evidence type="ECO:0000256" key="1">
    <source>
        <dbReference type="SAM" id="MobiDB-lite"/>
    </source>
</evidence>
<dbReference type="EMBL" id="BIMW01000173">
    <property type="protein sequence ID" value="GCE96147.1"/>
    <property type="molecule type" value="Genomic_DNA"/>
</dbReference>
<dbReference type="Proteomes" id="UP000326169">
    <property type="component" value="Unassembled WGS sequence"/>
</dbReference>
<dbReference type="RefSeq" id="WP_006620036.1">
    <property type="nucleotide sequence ID" value="NZ_BIMW01000173.1"/>
</dbReference>
<accession>A0A5M3TB42</accession>
<keyword evidence="2" id="KW-1133">Transmembrane helix</keyword>
<evidence type="ECO:0000313" key="3">
    <source>
        <dbReference type="EMBL" id="GCE96147.1"/>
    </source>
</evidence>
<keyword evidence="2" id="KW-0472">Membrane</keyword>
<name>A0A5M3TB42_LIMPL</name>
<protein>
    <recommendedName>
        <fullName evidence="5">DUF948 domain-containing protein</fullName>
    </recommendedName>
</protein>
<organism evidence="3 4">
    <name type="scientific">Limnospira platensis NIES-46</name>
    <dbReference type="NCBI Taxonomy" id="1236695"/>
    <lineage>
        <taxon>Bacteria</taxon>
        <taxon>Bacillati</taxon>
        <taxon>Cyanobacteriota</taxon>
        <taxon>Cyanophyceae</taxon>
        <taxon>Oscillatoriophycideae</taxon>
        <taxon>Oscillatoriales</taxon>
        <taxon>Sirenicapillariaceae</taxon>
        <taxon>Limnospira</taxon>
    </lineage>
</organism>
<reference evidence="3 4" key="1">
    <citation type="journal article" date="2019" name="J Genomics">
        <title>The Draft Genome of a Hydrogen-producing Cyanobacterium, Arthrospira platensis NIES-46.</title>
        <authorList>
            <person name="Suzuki S."/>
            <person name="Yamaguchi H."/>
            <person name="Kawachi M."/>
        </authorList>
    </citation>
    <scope>NUCLEOTIDE SEQUENCE [LARGE SCALE GENOMIC DNA]</scope>
    <source>
        <strain evidence="3 4">NIES-46</strain>
    </source>
</reference>
<proteinExistence type="predicted"/>
<evidence type="ECO:0000313" key="4">
    <source>
        <dbReference type="Proteomes" id="UP000326169"/>
    </source>
</evidence>
<keyword evidence="2" id="KW-0812">Transmembrane</keyword>
<feature type="region of interest" description="Disordered" evidence="1">
    <location>
        <begin position="118"/>
        <end position="167"/>
    </location>
</feature>